<sequence>MGDLRVNTGYMQTQRGIIKILEIVLGFIVCCMICTSLFGGRSCFSDFRMSFTSALCFVATVINVVLFIMNFLSMGPANLERIYSLVAAVLFLIAAILILWFLIEMSSGRVLLIFTFILLILQLALYAFDFKILHGLAK</sequence>
<feature type="transmembrane region" description="Helical" evidence="1">
    <location>
        <begin position="51"/>
        <end position="72"/>
    </location>
</feature>
<keyword evidence="3" id="KW-1185">Reference proteome</keyword>
<dbReference type="AlphaFoldDB" id="A0AA36GG56"/>
<feature type="transmembrane region" description="Helical" evidence="1">
    <location>
        <begin position="109"/>
        <end position="128"/>
    </location>
</feature>
<feature type="transmembrane region" description="Helical" evidence="1">
    <location>
        <begin position="84"/>
        <end position="103"/>
    </location>
</feature>
<dbReference type="EMBL" id="CATQJA010002665">
    <property type="protein sequence ID" value="CAJ0583941.1"/>
    <property type="molecule type" value="Genomic_DNA"/>
</dbReference>
<protein>
    <recommendedName>
        <fullName evidence="4">MARVEL domain-containing protein</fullName>
    </recommendedName>
</protein>
<dbReference type="Proteomes" id="UP001177023">
    <property type="component" value="Unassembled WGS sequence"/>
</dbReference>
<keyword evidence="1" id="KW-0472">Membrane</keyword>
<proteinExistence type="predicted"/>
<accession>A0AA36GG56</accession>
<reference evidence="2" key="1">
    <citation type="submission" date="2023-06" db="EMBL/GenBank/DDBJ databases">
        <authorList>
            <person name="Delattre M."/>
        </authorList>
    </citation>
    <scope>NUCLEOTIDE SEQUENCE</scope>
    <source>
        <strain evidence="2">AF72</strain>
    </source>
</reference>
<evidence type="ECO:0000313" key="2">
    <source>
        <dbReference type="EMBL" id="CAJ0583941.1"/>
    </source>
</evidence>
<keyword evidence="1" id="KW-1133">Transmembrane helix</keyword>
<gene>
    <name evidence="2" type="ORF">MSPICULIGERA_LOCUS22009</name>
</gene>
<evidence type="ECO:0000313" key="3">
    <source>
        <dbReference type="Proteomes" id="UP001177023"/>
    </source>
</evidence>
<evidence type="ECO:0000256" key="1">
    <source>
        <dbReference type="SAM" id="Phobius"/>
    </source>
</evidence>
<comment type="caution">
    <text evidence="2">The sequence shown here is derived from an EMBL/GenBank/DDBJ whole genome shotgun (WGS) entry which is preliminary data.</text>
</comment>
<feature type="non-terminal residue" evidence="2">
    <location>
        <position position="1"/>
    </location>
</feature>
<feature type="transmembrane region" description="Helical" evidence="1">
    <location>
        <begin position="20"/>
        <end position="39"/>
    </location>
</feature>
<evidence type="ECO:0008006" key="4">
    <source>
        <dbReference type="Google" id="ProtNLM"/>
    </source>
</evidence>
<name>A0AA36GG56_9BILA</name>
<organism evidence="2 3">
    <name type="scientific">Mesorhabditis spiculigera</name>
    <dbReference type="NCBI Taxonomy" id="96644"/>
    <lineage>
        <taxon>Eukaryota</taxon>
        <taxon>Metazoa</taxon>
        <taxon>Ecdysozoa</taxon>
        <taxon>Nematoda</taxon>
        <taxon>Chromadorea</taxon>
        <taxon>Rhabditida</taxon>
        <taxon>Rhabditina</taxon>
        <taxon>Rhabditomorpha</taxon>
        <taxon>Rhabditoidea</taxon>
        <taxon>Rhabditidae</taxon>
        <taxon>Mesorhabditinae</taxon>
        <taxon>Mesorhabditis</taxon>
    </lineage>
</organism>
<keyword evidence="1" id="KW-0812">Transmembrane</keyword>